<evidence type="ECO:0000313" key="3">
    <source>
        <dbReference type="RefSeq" id="XP_034099290.1"/>
    </source>
</evidence>
<evidence type="ECO:0000313" key="2">
    <source>
        <dbReference type="Proteomes" id="UP000515160"/>
    </source>
</evidence>
<keyword evidence="2" id="KW-1185">Reference proteome</keyword>
<feature type="region of interest" description="Disordered" evidence="1">
    <location>
        <begin position="120"/>
        <end position="184"/>
    </location>
</feature>
<dbReference type="Proteomes" id="UP000515160">
    <property type="component" value="Chromosome 2L"/>
</dbReference>
<dbReference type="OrthoDB" id="7872866at2759"/>
<accession>A0A6P8WMZ1</accession>
<feature type="compositionally biased region" description="Polar residues" evidence="1">
    <location>
        <begin position="152"/>
        <end position="172"/>
    </location>
</feature>
<dbReference type="GeneID" id="117564566"/>
<sequence length="184" mass="21134">MSKSIDKLPRDPQMVQALRRELNRNTRRISQSFWQEFEQIREQQRDQLAQEQSDRDRITTLMRETNLEAQQQLEALRRSISSHGINPAAPSPCMRREQPAIMPATAEQTQETKDFPLQLATNRQKVAIKRRQMDARPSATASPNLPRAPPSSRATIVPSNPTSRAQTRSRPQFSKLKLGEKPKI</sequence>
<reference evidence="3" key="1">
    <citation type="submission" date="2025-08" db="UniProtKB">
        <authorList>
            <consortium name="RefSeq"/>
        </authorList>
    </citation>
    <scope>IDENTIFICATION</scope>
    <source>
        <strain evidence="3">15112-1751.03</strain>
        <tissue evidence="3">Whole Adult</tissue>
    </source>
</reference>
<dbReference type="AlphaFoldDB" id="A0A6P8WMZ1"/>
<evidence type="ECO:0000256" key="1">
    <source>
        <dbReference type="SAM" id="MobiDB-lite"/>
    </source>
</evidence>
<name>A0A6P8WMZ1_DROAB</name>
<gene>
    <name evidence="3" type="primary">LOC117564566</name>
</gene>
<proteinExistence type="predicted"/>
<dbReference type="RefSeq" id="XP_034099290.1">
    <property type="nucleotide sequence ID" value="XM_034243399.2"/>
</dbReference>
<organism evidence="2 3">
    <name type="scientific">Drosophila albomicans</name>
    <name type="common">Fruit fly</name>
    <dbReference type="NCBI Taxonomy" id="7291"/>
    <lineage>
        <taxon>Eukaryota</taxon>
        <taxon>Metazoa</taxon>
        <taxon>Ecdysozoa</taxon>
        <taxon>Arthropoda</taxon>
        <taxon>Hexapoda</taxon>
        <taxon>Insecta</taxon>
        <taxon>Pterygota</taxon>
        <taxon>Neoptera</taxon>
        <taxon>Endopterygota</taxon>
        <taxon>Diptera</taxon>
        <taxon>Brachycera</taxon>
        <taxon>Muscomorpha</taxon>
        <taxon>Ephydroidea</taxon>
        <taxon>Drosophilidae</taxon>
        <taxon>Drosophila</taxon>
    </lineage>
</organism>
<protein>
    <submittedName>
        <fullName evidence="3">Uncharacterized protein LOC117564566</fullName>
    </submittedName>
</protein>